<dbReference type="AlphaFoldDB" id="A0A166SJJ5"/>
<dbReference type="OrthoDB" id="3366475at2759"/>
<feature type="transmembrane region" description="Helical" evidence="2">
    <location>
        <begin position="50"/>
        <end position="70"/>
    </location>
</feature>
<reference evidence="3 4" key="1">
    <citation type="journal article" date="2016" name="Mol. Biol. Evol.">
        <title>Comparative Genomics of Early-Diverging Mushroom-Forming Fungi Provides Insights into the Origins of Lignocellulose Decay Capabilities.</title>
        <authorList>
            <person name="Nagy L.G."/>
            <person name="Riley R."/>
            <person name="Tritt A."/>
            <person name="Adam C."/>
            <person name="Daum C."/>
            <person name="Floudas D."/>
            <person name="Sun H."/>
            <person name="Yadav J.S."/>
            <person name="Pangilinan J."/>
            <person name="Larsson K.H."/>
            <person name="Matsuura K."/>
            <person name="Barry K."/>
            <person name="Labutti K."/>
            <person name="Kuo R."/>
            <person name="Ohm R.A."/>
            <person name="Bhattacharya S.S."/>
            <person name="Shirouzu T."/>
            <person name="Yoshinaga Y."/>
            <person name="Martin F.M."/>
            <person name="Grigoriev I.V."/>
            <person name="Hibbett D.S."/>
        </authorList>
    </citation>
    <scope>NUCLEOTIDE SEQUENCE [LARGE SCALE GENOMIC DNA]</scope>
    <source>
        <strain evidence="3 4">CBS 109695</strain>
    </source>
</reference>
<proteinExistence type="predicted"/>
<name>A0A166SJJ5_9AGAM</name>
<keyword evidence="2" id="KW-0812">Transmembrane</keyword>
<dbReference type="EMBL" id="KV417498">
    <property type="protein sequence ID" value="KZP29521.1"/>
    <property type="molecule type" value="Genomic_DNA"/>
</dbReference>
<keyword evidence="2" id="KW-0472">Membrane</keyword>
<accession>A0A166SJJ5</accession>
<evidence type="ECO:0000313" key="4">
    <source>
        <dbReference type="Proteomes" id="UP000076532"/>
    </source>
</evidence>
<dbReference type="Proteomes" id="UP000076532">
    <property type="component" value="Unassembled WGS sequence"/>
</dbReference>
<sequence>MSAKDVLPSSAFSPTATQVVQTSPPIANLLPIVSTITQLLYSFTSKVGHVALYILSLSLYPLLALVKALLPPLRYILSPLIVFCQILLGLFFVVPYEAVVKFFVVIQPVYVFCGVACITGAVIGLGGRFVASFFNVLIEGPGDQQEGKGEQVGSLEEKEKAKMLS</sequence>
<keyword evidence="4" id="KW-1185">Reference proteome</keyword>
<protein>
    <submittedName>
        <fullName evidence="3">Uncharacterized protein</fullName>
    </submittedName>
</protein>
<gene>
    <name evidence="3" type="ORF">FIBSPDRAFT_851510</name>
</gene>
<evidence type="ECO:0000256" key="2">
    <source>
        <dbReference type="SAM" id="Phobius"/>
    </source>
</evidence>
<evidence type="ECO:0000313" key="3">
    <source>
        <dbReference type="EMBL" id="KZP29521.1"/>
    </source>
</evidence>
<feature type="transmembrane region" description="Helical" evidence="2">
    <location>
        <begin position="77"/>
        <end position="96"/>
    </location>
</feature>
<organism evidence="3 4">
    <name type="scientific">Athelia psychrophila</name>
    <dbReference type="NCBI Taxonomy" id="1759441"/>
    <lineage>
        <taxon>Eukaryota</taxon>
        <taxon>Fungi</taxon>
        <taxon>Dikarya</taxon>
        <taxon>Basidiomycota</taxon>
        <taxon>Agaricomycotina</taxon>
        <taxon>Agaricomycetes</taxon>
        <taxon>Agaricomycetidae</taxon>
        <taxon>Atheliales</taxon>
        <taxon>Atheliaceae</taxon>
        <taxon>Athelia</taxon>
    </lineage>
</organism>
<feature type="region of interest" description="Disordered" evidence="1">
    <location>
        <begin position="143"/>
        <end position="165"/>
    </location>
</feature>
<keyword evidence="2" id="KW-1133">Transmembrane helix</keyword>
<feature type="transmembrane region" description="Helical" evidence="2">
    <location>
        <begin position="102"/>
        <end position="125"/>
    </location>
</feature>
<evidence type="ECO:0000256" key="1">
    <source>
        <dbReference type="SAM" id="MobiDB-lite"/>
    </source>
</evidence>
<feature type="compositionally biased region" description="Basic and acidic residues" evidence="1">
    <location>
        <begin position="145"/>
        <end position="165"/>
    </location>
</feature>